<dbReference type="AlphaFoldDB" id="A0A091C5U8"/>
<protein>
    <submittedName>
        <fullName evidence="1">Uncharacterized protein</fullName>
    </submittedName>
</protein>
<keyword evidence="2" id="KW-1185">Reference proteome</keyword>
<dbReference type="Proteomes" id="UP000029381">
    <property type="component" value="Unassembled WGS sequence"/>
</dbReference>
<dbReference type="EMBL" id="JPVT01000064">
    <property type="protein sequence ID" value="KFN92050.1"/>
    <property type="molecule type" value="Genomic_DNA"/>
</dbReference>
<gene>
    <name evidence="1" type="ORF">TMU3MR103_0693</name>
</gene>
<comment type="caution">
    <text evidence="1">The sequence shown here is derived from an EMBL/GenBank/DDBJ whole genome shotgun (WGS) entry which is preliminary data.</text>
</comment>
<proteinExistence type="predicted"/>
<name>A0A091C5U8_9ENTE</name>
<organism evidence="1 2">
    <name type="scientific">Tetragenococcus muriaticus 3MR10-3</name>
    <dbReference type="NCBI Taxonomy" id="1302648"/>
    <lineage>
        <taxon>Bacteria</taxon>
        <taxon>Bacillati</taxon>
        <taxon>Bacillota</taxon>
        <taxon>Bacilli</taxon>
        <taxon>Lactobacillales</taxon>
        <taxon>Enterococcaceae</taxon>
        <taxon>Tetragenococcus</taxon>
    </lineage>
</organism>
<evidence type="ECO:0000313" key="2">
    <source>
        <dbReference type="Proteomes" id="UP000029381"/>
    </source>
</evidence>
<accession>A0A091C5U8</accession>
<reference evidence="1 2" key="1">
    <citation type="submission" date="2014-08" db="EMBL/GenBank/DDBJ databases">
        <title>Genome sequence of Tetragenococcus muriaticus.</title>
        <authorList>
            <person name="Chuea-nongthon C."/>
            <person name="Rodtong S."/>
            <person name="Yongsawatdigul J."/>
            <person name="Steele J.L."/>
            <person name="Liu X.-y."/>
            <person name="Speers J."/>
            <person name="Glasner J.D."/>
            <person name="Neeno-Eckwall E.C."/>
        </authorList>
    </citation>
    <scope>NUCLEOTIDE SEQUENCE [LARGE SCALE GENOMIC DNA]</scope>
    <source>
        <strain evidence="1 2">3MR10-3</strain>
    </source>
</reference>
<dbReference type="PATRIC" id="fig|1302648.3.peg.673"/>
<evidence type="ECO:0000313" key="1">
    <source>
        <dbReference type="EMBL" id="KFN92050.1"/>
    </source>
</evidence>
<sequence length="51" mass="5992">MRIIRSYTELSSLFTLKEIVKKEGSPVVMFIRKLLVKDKQLKVLEKLNISK</sequence>